<evidence type="ECO:0000313" key="2">
    <source>
        <dbReference type="Proteomes" id="UP000830768"/>
    </source>
</evidence>
<gene>
    <name evidence="1" type="ORF">LCI18_006205</name>
</gene>
<accession>A0ACD3Z253</accession>
<sequence length="623" mass="71229">MPGCPVCKNFNPGSAHDGPPDGGSVSNIVYSASEGCHSCKVLKECIEGLFEIQDESEYTFNLAVRDGSEPGTCYLDLKVSKKGHISTGIEIYRKADSCPWDIFSRIEDVPSSSSDESLIWAQQRIQKCLNSHQDCNIASSFFPTRVIDVDCGKTMVKVVEGLKGEGYGQGKYIALSHCWGDPKHMTTKLTMHTLKDYKSEISISSLPQTFKDAVEFARNMGIRYLWIDSLCIIQRDEEKDTEEDREFSDKDWMQESKKMCSVYENSYLTVAAASGSGCRDGLFRTPKRAEVEGCTPNGNSYHLFAREDIQHYSSDFPLMKRGWVFQERLISPRTLYFGVQELLWQCRQASTCQCNILEQWDEPDDDYPDFLKLPTRQDPELQAKVVSKWHQLIQVYAETTLTFQSDKLAAVEGLCRYILPLRKGKYLAGLWEDSLARDLLWKAGDSLSTQDPVRTEQKSPKPRKTQWSAKRWLFPTWSWASVTGRLFWDLDGMTEGVTPDTFHIRKCDEPLGTEPGYELKLEGVLVPAKLRALQQRGMGFSQDYNLRKKGKGFVSSDTTVYCLRVFFLKPEREYRSLVLCHFDNAEDVYERIGLLQHEGSNPPQWWELSDKEWKPKKQVITLV</sequence>
<name>A0ACD3Z253_FUSSC</name>
<keyword evidence="2" id="KW-1185">Reference proteome</keyword>
<dbReference type="Proteomes" id="UP000830768">
    <property type="component" value="Chromosome 5"/>
</dbReference>
<evidence type="ECO:0000313" key="1">
    <source>
        <dbReference type="EMBL" id="UPK95270.1"/>
    </source>
</evidence>
<dbReference type="EMBL" id="CP090034">
    <property type="protein sequence ID" value="UPK95270.1"/>
    <property type="molecule type" value="Genomic_DNA"/>
</dbReference>
<reference evidence="1" key="1">
    <citation type="submission" date="2021-11" db="EMBL/GenBank/DDBJ databases">
        <title>Fusarium solani-melongenae Genome sequencing and assembly.</title>
        <authorList>
            <person name="Xie S."/>
            <person name="Huang L."/>
            <person name="Zhang X."/>
        </authorList>
    </citation>
    <scope>NUCLEOTIDE SEQUENCE</scope>
    <source>
        <strain evidence="1">CRI 24-3</strain>
    </source>
</reference>
<organism evidence="1 2">
    <name type="scientific">Fusarium solani subsp. cucurbitae</name>
    <name type="common">Neocosmosporum cucurbitae</name>
    <dbReference type="NCBI Taxonomy" id="2747967"/>
    <lineage>
        <taxon>Eukaryota</taxon>
        <taxon>Fungi</taxon>
        <taxon>Dikarya</taxon>
        <taxon>Ascomycota</taxon>
        <taxon>Pezizomycotina</taxon>
        <taxon>Sordariomycetes</taxon>
        <taxon>Hypocreomycetidae</taxon>
        <taxon>Hypocreales</taxon>
        <taxon>Nectriaceae</taxon>
        <taxon>Fusarium</taxon>
        <taxon>Fusarium solani species complex</taxon>
    </lineage>
</organism>
<protein>
    <submittedName>
        <fullName evidence="1">Uncharacterized protein</fullName>
    </submittedName>
</protein>
<proteinExistence type="predicted"/>